<dbReference type="EMBL" id="JBHTJZ010000004">
    <property type="protein sequence ID" value="MFD0958089.1"/>
    <property type="molecule type" value="Genomic_DNA"/>
</dbReference>
<dbReference type="Proteomes" id="UP001596989">
    <property type="component" value="Unassembled WGS sequence"/>
</dbReference>
<keyword evidence="2" id="KW-1185">Reference proteome</keyword>
<accession>A0ABW3HKQ3</accession>
<organism evidence="1 2">
    <name type="scientific">Paenibacillus chungangensis</name>
    <dbReference type="NCBI Taxonomy" id="696535"/>
    <lineage>
        <taxon>Bacteria</taxon>
        <taxon>Bacillati</taxon>
        <taxon>Bacillota</taxon>
        <taxon>Bacilli</taxon>
        <taxon>Bacillales</taxon>
        <taxon>Paenibacillaceae</taxon>
        <taxon>Paenibacillus</taxon>
    </lineage>
</organism>
<protein>
    <submittedName>
        <fullName evidence="1">Uncharacterized protein</fullName>
    </submittedName>
</protein>
<gene>
    <name evidence="1" type="ORF">ACFQ2I_01660</name>
</gene>
<dbReference type="RefSeq" id="WP_377561731.1">
    <property type="nucleotide sequence ID" value="NZ_JBHTJZ010000004.1"/>
</dbReference>
<name>A0ABW3HKQ3_9BACL</name>
<sequence>MDHHVGVRQRGLQAFPDLIYKIVIGGRLGCVYEHIYLIVDKEIHAEFFSIFQMRFVIIDSGDEIGQVSIEDFFSGMPKKINVGRKTEGDKHHNND</sequence>
<proteinExistence type="predicted"/>
<reference evidence="2" key="1">
    <citation type="journal article" date="2019" name="Int. J. Syst. Evol. Microbiol.">
        <title>The Global Catalogue of Microorganisms (GCM) 10K type strain sequencing project: providing services to taxonomists for standard genome sequencing and annotation.</title>
        <authorList>
            <consortium name="The Broad Institute Genomics Platform"/>
            <consortium name="The Broad Institute Genome Sequencing Center for Infectious Disease"/>
            <person name="Wu L."/>
            <person name="Ma J."/>
        </authorList>
    </citation>
    <scope>NUCLEOTIDE SEQUENCE [LARGE SCALE GENOMIC DNA]</scope>
    <source>
        <strain evidence="2">CCUG 59129</strain>
    </source>
</reference>
<evidence type="ECO:0000313" key="1">
    <source>
        <dbReference type="EMBL" id="MFD0958089.1"/>
    </source>
</evidence>
<evidence type="ECO:0000313" key="2">
    <source>
        <dbReference type="Proteomes" id="UP001596989"/>
    </source>
</evidence>
<comment type="caution">
    <text evidence="1">The sequence shown here is derived from an EMBL/GenBank/DDBJ whole genome shotgun (WGS) entry which is preliminary data.</text>
</comment>